<evidence type="ECO:0000256" key="3">
    <source>
        <dbReference type="ARBA" id="ARBA00022692"/>
    </source>
</evidence>
<gene>
    <name evidence="8" type="ORF">E3O10_04480</name>
</gene>
<name>A0A1H8JGE8_9MICO</name>
<dbReference type="InterPro" id="IPR000620">
    <property type="entry name" value="EamA_dom"/>
</dbReference>
<keyword evidence="5 6" id="KW-0472">Membrane</keyword>
<dbReference type="OrthoDB" id="154915at2"/>
<reference evidence="8 9" key="1">
    <citation type="submission" date="2019-03" db="EMBL/GenBank/DDBJ databases">
        <title>Genomics of glacier-inhabiting Cryobacterium strains.</title>
        <authorList>
            <person name="Liu Q."/>
            <person name="Xin Y.-H."/>
        </authorList>
    </citation>
    <scope>NUCLEOTIDE SEQUENCE [LARGE SCALE GENOMIC DNA]</scope>
    <source>
        <strain evidence="8 9">Hh15</strain>
    </source>
</reference>
<feature type="domain" description="EamA" evidence="7">
    <location>
        <begin position="155"/>
        <end position="295"/>
    </location>
</feature>
<proteinExistence type="inferred from homology"/>
<dbReference type="AlphaFoldDB" id="A0A1H8JGE8"/>
<feature type="transmembrane region" description="Helical" evidence="6">
    <location>
        <begin position="127"/>
        <end position="148"/>
    </location>
</feature>
<feature type="transmembrane region" description="Helical" evidence="6">
    <location>
        <begin position="72"/>
        <end position="92"/>
    </location>
</feature>
<comment type="caution">
    <text evidence="8">The sequence shown here is derived from an EMBL/GenBank/DDBJ whole genome shotgun (WGS) entry which is preliminary data.</text>
</comment>
<comment type="subcellular location">
    <subcellularLocation>
        <location evidence="1">Membrane</location>
        <topology evidence="1">Multi-pass membrane protein</topology>
    </subcellularLocation>
</comment>
<keyword evidence="3 6" id="KW-0812">Transmembrane</keyword>
<keyword evidence="4 6" id="KW-1133">Transmembrane helix</keyword>
<dbReference type="EMBL" id="SOFF01000016">
    <property type="protein sequence ID" value="TFB92307.1"/>
    <property type="molecule type" value="Genomic_DNA"/>
</dbReference>
<feature type="transmembrane region" description="Helical" evidence="6">
    <location>
        <begin position="222"/>
        <end position="242"/>
    </location>
</feature>
<feature type="transmembrane region" description="Helical" evidence="6">
    <location>
        <begin position="41"/>
        <end position="60"/>
    </location>
</feature>
<evidence type="ECO:0000256" key="5">
    <source>
        <dbReference type="ARBA" id="ARBA00023136"/>
    </source>
</evidence>
<feature type="transmembrane region" description="Helical" evidence="6">
    <location>
        <begin position="280"/>
        <end position="297"/>
    </location>
</feature>
<dbReference type="InterPro" id="IPR050638">
    <property type="entry name" value="AA-Vitamin_Transporters"/>
</dbReference>
<dbReference type="PANTHER" id="PTHR32322">
    <property type="entry name" value="INNER MEMBRANE TRANSPORTER"/>
    <property type="match status" value="1"/>
</dbReference>
<evidence type="ECO:0000313" key="9">
    <source>
        <dbReference type="Proteomes" id="UP000297654"/>
    </source>
</evidence>
<accession>A0A1H8JGE8</accession>
<feature type="transmembrane region" description="Helical" evidence="6">
    <location>
        <begin position="98"/>
        <end position="118"/>
    </location>
</feature>
<protein>
    <submittedName>
        <fullName evidence="8">EamA/RhaT family transporter</fullName>
    </submittedName>
</protein>
<evidence type="ECO:0000256" key="4">
    <source>
        <dbReference type="ARBA" id="ARBA00022989"/>
    </source>
</evidence>
<feature type="transmembrane region" description="Helical" evidence="6">
    <location>
        <begin position="185"/>
        <end position="210"/>
    </location>
</feature>
<evidence type="ECO:0000256" key="1">
    <source>
        <dbReference type="ARBA" id="ARBA00004141"/>
    </source>
</evidence>
<feature type="transmembrane region" description="Helical" evidence="6">
    <location>
        <begin position="254"/>
        <end position="274"/>
    </location>
</feature>
<evidence type="ECO:0000313" key="8">
    <source>
        <dbReference type="EMBL" id="TFB92307.1"/>
    </source>
</evidence>
<dbReference type="STRING" id="1424661.SAMN05216281_11473"/>
<dbReference type="InterPro" id="IPR037185">
    <property type="entry name" value="EmrE-like"/>
</dbReference>
<dbReference type="PANTHER" id="PTHR32322:SF2">
    <property type="entry name" value="EAMA DOMAIN-CONTAINING PROTEIN"/>
    <property type="match status" value="1"/>
</dbReference>
<sequence length="333" mass="34024">MKLSSLPGSLIIAAVAALSFGTSGALVKPMLEAGWSPTAAVTARALTAGVVLLPFALYSLRGRWSVLWLGRWRVLGMGIVGVAATQLAYFAALQTIPVSTALLIEFLAPLILVGFVWVSTKRMPRRTVLLGSALAVAGLVLVIGPGAIRAVDPVGVVFAFGAAIACAVFFVVAARPAEGLPPIALAAFGLLVGGVVLGVLGVCGLLPFTASFADLNVLDTVLPWWVPLLVLAVISTAVAYAAGITAAGRLGSRLASFVGLLEVIFASLFAWLLLGEQLTPVQLLGGLLILGGIAAVGEERVELAAESLPPEEPLRHEAAVVDSGEATAAASTH</sequence>
<dbReference type="Pfam" id="PF00892">
    <property type="entry name" value="EamA"/>
    <property type="match status" value="2"/>
</dbReference>
<keyword evidence="9" id="KW-1185">Reference proteome</keyword>
<comment type="similarity">
    <text evidence="2">Belongs to the EamA transporter family.</text>
</comment>
<evidence type="ECO:0000259" key="7">
    <source>
        <dbReference type="Pfam" id="PF00892"/>
    </source>
</evidence>
<feature type="transmembrane region" description="Helical" evidence="6">
    <location>
        <begin position="154"/>
        <end position="173"/>
    </location>
</feature>
<dbReference type="SUPFAM" id="SSF103481">
    <property type="entry name" value="Multidrug resistance efflux transporter EmrE"/>
    <property type="match status" value="2"/>
</dbReference>
<dbReference type="Proteomes" id="UP000297654">
    <property type="component" value="Unassembled WGS sequence"/>
</dbReference>
<organism evidence="8 9">
    <name type="scientific">Cryobacterium luteum</name>
    <dbReference type="NCBI Taxonomy" id="1424661"/>
    <lineage>
        <taxon>Bacteria</taxon>
        <taxon>Bacillati</taxon>
        <taxon>Actinomycetota</taxon>
        <taxon>Actinomycetes</taxon>
        <taxon>Micrococcales</taxon>
        <taxon>Microbacteriaceae</taxon>
        <taxon>Cryobacterium</taxon>
    </lineage>
</organism>
<feature type="domain" description="EamA" evidence="7">
    <location>
        <begin position="10"/>
        <end position="143"/>
    </location>
</feature>
<dbReference type="GO" id="GO:0016020">
    <property type="term" value="C:membrane"/>
    <property type="evidence" value="ECO:0007669"/>
    <property type="project" value="UniProtKB-SubCell"/>
</dbReference>
<dbReference type="RefSeq" id="WP_092111413.1">
    <property type="nucleotide sequence ID" value="NZ_FOCN01000014.1"/>
</dbReference>
<evidence type="ECO:0000256" key="2">
    <source>
        <dbReference type="ARBA" id="ARBA00007362"/>
    </source>
</evidence>
<evidence type="ECO:0000256" key="6">
    <source>
        <dbReference type="SAM" id="Phobius"/>
    </source>
</evidence>